<reference evidence="1" key="1">
    <citation type="submission" date="2022-07" db="EMBL/GenBank/DDBJ databases">
        <title>Genome-based characterization of novel serogroup A variants of Pasteurella multocida.</title>
        <authorList>
            <person name="Prajapati A."/>
            <person name="Yogisharadhya R."/>
            <person name="Mohanty N."/>
            <person name="Chanda M."/>
            <person name="Mendem S.K."/>
            <person name="Siddaramappa S."/>
            <person name="Shivachandra S.B."/>
        </authorList>
    </citation>
    <scope>NUCLEOTIDE SEQUENCE</scope>
    <source>
        <strain evidence="1">NIVEDIPm19</strain>
    </source>
</reference>
<dbReference type="AlphaFoldDB" id="A0A9X3USG7"/>
<accession>A0A9X3USG7</accession>
<proteinExistence type="predicted"/>
<dbReference type="Proteomes" id="UP001145481">
    <property type="component" value="Unassembled WGS sequence"/>
</dbReference>
<comment type="caution">
    <text evidence="1">The sequence shown here is derived from an EMBL/GenBank/DDBJ whole genome shotgun (WGS) entry which is preliminary data.</text>
</comment>
<dbReference type="EMBL" id="JANJHC010000006">
    <property type="protein sequence ID" value="MDA5622704.1"/>
    <property type="molecule type" value="Genomic_DNA"/>
</dbReference>
<evidence type="ECO:0000313" key="1">
    <source>
        <dbReference type="EMBL" id="MDA5622704.1"/>
    </source>
</evidence>
<name>A0A9X3USG7_PASMD</name>
<gene>
    <name evidence="1" type="ORF">NM948_03965</name>
</gene>
<dbReference type="RefSeq" id="WP_151248779.1">
    <property type="nucleotide sequence ID" value="NZ_JADMLJ010000004.1"/>
</dbReference>
<organism evidence="1 2">
    <name type="scientific">Pasteurella multocida</name>
    <dbReference type="NCBI Taxonomy" id="747"/>
    <lineage>
        <taxon>Bacteria</taxon>
        <taxon>Pseudomonadati</taxon>
        <taxon>Pseudomonadota</taxon>
        <taxon>Gammaproteobacteria</taxon>
        <taxon>Pasteurellales</taxon>
        <taxon>Pasteurellaceae</taxon>
        <taxon>Pasteurella</taxon>
    </lineage>
</organism>
<sequence length="98" mass="11391">MQQTITNEQLFAKLTALESLLAKQRTHINENSRELWSVSDIAKYFDYSDRHVRGAIICDPKFPKPVRVPSQRDINKPTTDARWFAGEVVKYAERRKVA</sequence>
<protein>
    <submittedName>
        <fullName evidence="1">Uncharacterized protein</fullName>
    </submittedName>
</protein>
<evidence type="ECO:0000313" key="2">
    <source>
        <dbReference type="Proteomes" id="UP001145481"/>
    </source>
</evidence>